<name>A0A9P6MC48_9FUNG</name>
<comment type="caution">
    <text evidence="2">The sequence shown here is derived from an EMBL/GenBank/DDBJ whole genome shotgun (WGS) entry which is preliminary data.</text>
</comment>
<keyword evidence="1" id="KW-1133">Transmembrane helix</keyword>
<dbReference type="AlphaFoldDB" id="A0A9P6MC48"/>
<accession>A0A9P6MC48</accession>
<keyword evidence="1" id="KW-0472">Membrane</keyword>
<evidence type="ECO:0000313" key="3">
    <source>
        <dbReference type="Proteomes" id="UP000749646"/>
    </source>
</evidence>
<evidence type="ECO:0000313" key="2">
    <source>
        <dbReference type="EMBL" id="KAF9991501.1"/>
    </source>
</evidence>
<reference evidence="2" key="1">
    <citation type="journal article" date="2020" name="Fungal Divers.">
        <title>Resolving the Mortierellaceae phylogeny through synthesis of multi-gene phylogenetics and phylogenomics.</title>
        <authorList>
            <person name="Vandepol N."/>
            <person name="Liber J."/>
            <person name="Desiro A."/>
            <person name="Na H."/>
            <person name="Kennedy M."/>
            <person name="Barry K."/>
            <person name="Grigoriev I.V."/>
            <person name="Miller A.N."/>
            <person name="O'Donnell K."/>
            <person name="Stajich J.E."/>
            <person name="Bonito G."/>
        </authorList>
    </citation>
    <scope>NUCLEOTIDE SEQUENCE</scope>
    <source>
        <strain evidence="2">MES-2147</strain>
    </source>
</reference>
<protein>
    <submittedName>
        <fullName evidence="2">Uncharacterized protein</fullName>
    </submittedName>
</protein>
<dbReference type="Proteomes" id="UP000749646">
    <property type="component" value="Unassembled WGS sequence"/>
</dbReference>
<feature type="non-terminal residue" evidence="2">
    <location>
        <position position="1"/>
    </location>
</feature>
<keyword evidence="1" id="KW-0812">Transmembrane</keyword>
<keyword evidence="3" id="KW-1185">Reference proteome</keyword>
<proteinExistence type="predicted"/>
<organism evidence="2 3">
    <name type="scientific">Modicella reniformis</name>
    <dbReference type="NCBI Taxonomy" id="1440133"/>
    <lineage>
        <taxon>Eukaryota</taxon>
        <taxon>Fungi</taxon>
        <taxon>Fungi incertae sedis</taxon>
        <taxon>Mucoromycota</taxon>
        <taxon>Mortierellomycotina</taxon>
        <taxon>Mortierellomycetes</taxon>
        <taxon>Mortierellales</taxon>
        <taxon>Mortierellaceae</taxon>
        <taxon>Modicella</taxon>
    </lineage>
</organism>
<dbReference type="EMBL" id="JAAAHW010002717">
    <property type="protein sequence ID" value="KAF9991501.1"/>
    <property type="molecule type" value="Genomic_DNA"/>
</dbReference>
<feature type="transmembrane region" description="Helical" evidence="1">
    <location>
        <begin position="33"/>
        <end position="59"/>
    </location>
</feature>
<evidence type="ECO:0000256" key="1">
    <source>
        <dbReference type="SAM" id="Phobius"/>
    </source>
</evidence>
<gene>
    <name evidence="2" type="ORF">BGZ65_000518</name>
</gene>
<sequence length="65" mass="7057">TIHDSEIMQSCDRLSKYIGELDMKQRMRALPDCFPVSGTAVALGSLTILLIGISTSIVVKIVHLA</sequence>